<dbReference type="EMBL" id="BLLF01000368">
    <property type="protein sequence ID" value="GFH11041.1"/>
    <property type="molecule type" value="Genomic_DNA"/>
</dbReference>
<accession>A0A699YNB5</accession>
<keyword evidence="1" id="KW-1133">Transmembrane helix</keyword>
<keyword evidence="1" id="KW-0812">Transmembrane</keyword>
<comment type="caution">
    <text evidence="2">The sequence shown here is derived from an EMBL/GenBank/DDBJ whole genome shotgun (WGS) entry which is preliminary data.</text>
</comment>
<protein>
    <submittedName>
        <fullName evidence="2">Uncharacterized protein</fullName>
    </submittedName>
</protein>
<organism evidence="2 3">
    <name type="scientific">Haematococcus lacustris</name>
    <name type="common">Green alga</name>
    <name type="synonym">Haematococcus pluvialis</name>
    <dbReference type="NCBI Taxonomy" id="44745"/>
    <lineage>
        <taxon>Eukaryota</taxon>
        <taxon>Viridiplantae</taxon>
        <taxon>Chlorophyta</taxon>
        <taxon>core chlorophytes</taxon>
        <taxon>Chlorophyceae</taxon>
        <taxon>CS clade</taxon>
        <taxon>Chlamydomonadales</taxon>
        <taxon>Haematococcaceae</taxon>
        <taxon>Haematococcus</taxon>
    </lineage>
</organism>
<evidence type="ECO:0000313" key="2">
    <source>
        <dbReference type="EMBL" id="GFH11041.1"/>
    </source>
</evidence>
<evidence type="ECO:0000313" key="3">
    <source>
        <dbReference type="Proteomes" id="UP000485058"/>
    </source>
</evidence>
<feature type="non-terminal residue" evidence="2">
    <location>
        <position position="1"/>
    </location>
</feature>
<keyword evidence="1" id="KW-0472">Membrane</keyword>
<proteinExistence type="predicted"/>
<name>A0A699YNB5_HAELA</name>
<evidence type="ECO:0000256" key="1">
    <source>
        <dbReference type="SAM" id="Phobius"/>
    </source>
</evidence>
<keyword evidence="3" id="KW-1185">Reference proteome</keyword>
<dbReference type="AlphaFoldDB" id="A0A699YNB5"/>
<feature type="transmembrane region" description="Helical" evidence="1">
    <location>
        <begin position="138"/>
        <end position="156"/>
    </location>
</feature>
<sequence length="167" mass="18353">MKLALEFVLDQDKVWVGGLMMVLWTVAAALELVWQTLKGDPHAGGHITSFLLASWFRDCSAEEDALEPPTLTLLSHSLPAVPVLLLGFLALEGRELVDHELSVPAVKVMLLAIAAYVTVEGCKLMLQERMALTTQLGLRAAATLVTIIAYFLEVMLTHPGQRMMMRV</sequence>
<feature type="transmembrane region" description="Helical" evidence="1">
    <location>
        <begin position="14"/>
        <end position="34"/>
    </location>
</feature>
<gene>
    <name evidence="2" type="ORF">HaLaN_06470</name>
</gene>
<reference evidence="2 3" key="1">
    <citation type="submission" date="2020-02" db="EMBL/GenBank/DDBJ databases">
        <title>Draft genome sequence of Haematococcus lacustris strain NIES-144.</title>
        <authorList>
            <person name="Morimoto D."/>
            <person name="Nakagawa S."/>
            <person name="Yoshida T."/>
            <person name="Sawayama S."/>
        </authorList>
    </citation>
    <scope>NUCLEOTIDE SEQUENCE [LARGE SCALE GENOMIC DNA]</scope>
    <source>
        <strain evidence="2 3">NIES-144</strain>
    </source>
</reference>
<dbReference type="Proteomes" id="UP000485058">
    <property type="component" value="Unassembled WGS sequence"/>
</dbReference>